<feature type="compositionally biased region" description="Basic and acidic residues" evidence="1">
    <location>
        <begin position="34"/>
        <end position="46"/>
    </location>
</feature>
<proteinExistence type="predicted"/>
<evidence type="ECO:0000313" key="2">
    <source>
        <dbReference type="EMBL" id="GAT46494.1"/>
    </source>
</evidence>
<gene>
    <name evidence="2" type="ORF">MCHLO_04019</name>
</gene>
<dbReference type="Proteomes" id="UP000815677">
    <property type="component" value="Unassembled WGS sequence"/>
</dbReference>
<keyword evidence="3" id="KW-1185">Reference proteome</keyword>
<reference evidence="2" key="1">
    <citation type="submission" date="2014-09" db="EMBL/GenBank/DDBJ databases">
        <title>Genome sequence of the luminous mushroom Mycena chlorophos for searching fungal bioluminescence genes.</title>
        <authorList>
            <person name="Tanaka Y."/>
            <person name="Kasuga D."/>
            <person name="Oba Y."/>
            <person name="Hase S."/>
            <person name="Sato K."/>
            <person name="Oba Y."/>
            <person name="Sakakibara Y."/>
        </authorList>
    </citation>
    <scope>NUCLEOTIDE SEQUENCE</scope>
</reference>
<name>A0ABQ0L7R4_MYCCL</name>
<feature type="region of interest" description="Disordered" evidence="1">
    <location>
        <begin position="354"/>
        <end position="448"/>
    </location>
</feature>
<feature type="region of interest" description="Disordered" evidence="1">
    <location>
        <begin position="1"/>
        <end position="91"/>
    </location>
</feature>
<evidence type="ECO:0000313" key="3">
    <source>
        <dbReference type="Proteomes" id="UP000815677"/>
    </source>
</evidence>
<accession>A0ABQ0L7R4</accession>
<organism evidence="2 3">
    <name type="scientific">Mycena chlorophos</name>
    <name type="common">Agaric fungus</name>
    <name type="synonym">Agaricus chlorophos</name>
    <dbReference type="NCBI Taxonomy" id="658473"/>
    <lineage>
        <taxon>Eukaryota</taxon>
        <taxon>Fungi</taxon>
        <taxon>Dikarya</taxon>
        <taxon>Basidiomycota</taxon>
        <taxon>Agaricomycotina</taxon>
        <taxon>Agaricomycetes</taxon>
        <taxon>Agaricomycetidae</taxon>
        <taxon>Agaricales</taxon>
        <taxon>Marasmiineae</taxon>
        <taxon>Mycenaceae</taxon>
        <taxon>Mycena</taxon>
    </lineage>
</organism>
<dbReference type="EMBL" id="DF842544">
    <property type="protein sequence ID" value="GAT46494.1"/>
    <property type="molecule type" value="Genomic_DNA"/>
</dbReference>
<sequence length="448" mass="48800">MPADSGRPLETIRGDAKKRTIQPSQHLESLAARLESDSRSPGDGLHRARRPLRPSEDYHAAATETAARPFHQGGGPQTSSSSVHRRMSTPKARIRIAPNLRQTRWPAVPLSRFRRAIAGCRSRRRRAAGAVQPEYGADAFPVAGLRPRERFIRHPRANGDGAARRWSLLGVPARAGRCFETILDEEKVSLSPLPKRDLRPQQVAPAHCGAATAMRASIWVDGASARRASRMESIRHANSGEGGRARTRWILDQLDERKQHPLRVLFALQPSFAGTPALGLKRSPTSDCLSTTASRSTGLCHYLQAWRDCPQAAIRQPSNDAAKSTGTRQRHITTCVAAETPHGRDLRGAPGVAELATSEDDEGPKFAGGYHEGGFGGLPDSTPKDDQRRRLYGRRITDTEYSSDQPAPGPASPSPFVLAGTPTIVQAPATKGKRRRSRPSNTRPLVPP</sequence>
<feature type="compositionally biased region" description="Polar residues" evidence="1">
    <location>
        <begin position="439"/>
        <end position="448"/>
    </location>
</feature>
<evidence type="ECO:0000256" key="1">
    <source>
        <dbReference type="SAM" id="MobiDB-lite"/>
    </source>
</evidence>
<protein>
    <submittedName>
        <fullName evidence="2">Uncharacterized protein</fullName>
    </submittedName>
</protein>